<comment type="subcellular location">
    <subcellularLocation>
        <location evidence="1">Nucleus</location>
    </subcellularLocation>
</comment>
<dbReference type="InterPro" id="IPR021858">
    <property type="entry name" value="Fun_TF"/>
</dbReference>
<dbReference type="Gene3D" id="4.10.240.10">
    <property type="entry name" value="Zn(2)-C6 fungal-type DNA-binding domain"/>
    <property type="match status" value="1"/>
</dbReference>
<proteinExistence type="predicted"/>
<dbReference type="EMBL" id="JAGMUU010000026">
    <property type="protein sequence ID" value="KAH7122036.1"/>
    <property type="molecule type" value="Genomic_DNA"/>
</dbReference>
<accession>A0A9P9DP19</accession>
<feature type="domain" description="Zn(2)-C6 fungal-type" evidence="3">
    <location>
        <begin position="6"/>
        <end position="34"/>
    </location>
</feature>
<protein>
    <submittedName>
        <fullName evidence="4">Fungal-specific transcription factor domain-containing protein</fullName>
    </submittedName>
</protein>
<dbReference type="SMART" id="SM00066">
    <property type="entry name" value="GAL4"/>
    <property type="match status" value="1"/>
</dbReference>
<dbReference type="GO" id="GO:0045944">
    <property type="term" value="P:positive regulation of transcription by RNA polymerase II"/>
    <property type="evidence" value="ECO:0007669"/>
    <property type="project" value="TreeGrafter"/>
</dbReference>
<dbReference type="CDD" id="cd00067">
    <property type="entry name" value="GAL4"/>
    <property type="match status" value="1"/>
</dbReference>
<dbReference type="OrthoDB" id="5130013at2759"/>
<dbReference type="GO" id="GO:0000976">
    <property type="term" value="F:transcription cis-regulatory region binding"/>
    <property type="evidence" value="ECO:0007669"/>
    <property type="project" value="TreeGrafter"/>
</dbReference>
<keyword evidence="2" id="KW-0539">Nucleus</keyword>
<evidence type="ECO:0000256" key="2">
    <source>
        <dbReference type="ARBA" id="ARBA00023242"/>
    </source>
</evidence>
<dbReference type="PROSITE" id="PS50048">
    <property type="entry name" value="ZN2_CY6_FUNGAL_2"/>
    <property type="match status" value="1"/>
</dbReference>
<dbReference type="AlphaFoldDB" id="A0A9P9DP19"/>
<dbReference type="GO" id="GO:0000981">
    <property type="term" value="F:DNA-binding transcription factor activity, RNA polymerase II-specific"/>
    <property type="evidence" value="ECO:0007669"/>
    <property type="project" value="InterPro"/>
</dbReference>
<dbReference type="Proteomes" id="UP000717696">
    <property type="component" value="Unassembled WGS sequence"/>
</dbReference>
<keyword evidence="5" id="KW-1185">Reference proteome</keyword>
<dbReference type="Pfam" id="PF00172">
    <property type="entry name" value="Zn_clus"/>
    <property type="match status" value="1"/>
</dbReference>
<dbReference type="InterPro" id="IPR001138">
    <property type="entry name" value="Zn2Cys6_DnaBD"/>
</dbReference>
<dbReference type="GO" id="GO:0005634">
    <property type="term" value="C:nucleus"/>
    <property type="evidence" value="ECO:0007669"/>
    <property type="project" value="UniProtKB-SubCell"/>
</dbReference>
<dbReference type="SUPFAM" id="SSF57701">
    <property type="entry name" value="Zn2/Cys6 DNA-binding domain"/>
    <property type="match status" value="1"/>
</dbReference>
<dbReference type="PANTHER" id="PTHR37534">
    <property type="entry name" value="TRANSCRIPTIONAL ACTIVATOR PROTEIN UGA3"/>
    <property type="match status" value="1"/>
</dbReference>
<evidence type="ECO:0000259" key="3">
    <source>
        <dbReference type="PROSITE" id="PS50048"/>
    </source>
</evidence>
<dbReference type="InterPro" id="IPR036864">
    <property type="entry name" value="Zn2-C6_fun-type_DNA-bd_sf"/>
</dbReference>
<evidence type="ECO:0000256" key="1">
    <source>
        <dbReference type="ARBA" id="ARBA00004123"/>
    </source>
</evidence>
<organism evidence="4 5">
    <name type="scientific">Dactylonectria estremocensis</name>
    <dbReference type="NCBI Taxonomy" id="1079267"/>
    <lineage>
        <taxon>Eukaryota</taxon>
        <taxon>Fungi</taxon>
        <taxon>Dikarya</taxon>
        <taxon>Ascomycota</taxon>
        <taxon>Pezizomycotina</taxon>
        <taxon>Sordariomycetes</taxon>
        <taxon>Hypocreomycetidae</taxon>
        <taxon>Hypocreales</taxon>
        <taxon>Nectriaceae</taxon>
        <taxon>Dactylonectria</taxon>
    </lineage>
</organism>
<name>A0A9P9DP19_9HYPO</name>
<evidence type="ECO:0000313" key="5">
    <source>
        <dbReference type="Proteomes" id="UP000717696"/>
    </source>
</evidence>
<gene>
    <name evidence="4" type="ORF">B0J13DRAFT_566868</name>
</gene>
<evidence type="ECO:0000313" key="4">
    <source>
        <dbReference type="EMBL" id="KAH7122036.1"/>
    </source>
</evidence>
<dbReference type="Pfam" id="PF11951">
    <property type="entry name" value="Fungal_trans_2"/>
    <property type="match status" value="1"/>
</dbReference>
<comment type="caution">
    <text evidence="4">The sequence shown here is derived from an EMBL/GenBank/DDBJ whole genome shotgun (WGS) entry which is preliminary data.</text>
</comment>
<sequence length="499" mass="55966">MKARKGCWTCAARKIQCDGGLPTCNKCARARRDCQGYQQRLSWPRTNDKKRALTGNNTPPMMVSPSRLTPKPIDLFLVNTTCHDMEVYGYLSEQMHPRSIFQYLPKLSRQPQQWVEHMDLIHYFHSFAHLSLVTFGQSHSQVRDALLTLALADDAVSGLALFYAILAFSSLHRYGNNVQAVQLKVQALQSLSTSVADNASLISARAAQHVATSMLLGAFEILQPSEGSGEWLWHTWGATDMIQATQLKDQSYESDAGHLLNWVQYHETLSRFAVHHWRHKSLVPKASIKTSAKPQHLQSPSLARYRPHLPSVNPTFAILNLLSEICDTLLDPRDPRSQNEEYQSRLRDLETRIGNVPTGPLSARSPGGGDAAFVVTLYQTATKIYLMRASQSPWEPPTNLESLVDAAFSGIIQSCNCEHFFPLLILACEAHEDEQRVAIMNLCERTQRDARIRSIEDVKNTIQSIWVQQDLNKDNDVLVDYLGILSAVISSSDTVPSFA</sequence>
<dbReference type="PANTHER" id="PTHR37534:SF39">
    <property type="entry name" value="TRANSCRIPTION FACTOR DOMAIN-CONTAINING PROTEIN"/>
    <property type="match status" value="1"/>
</dbReference>
<dbReference type="GO" id="GO:0008270">
    <property type="term" value="F:zinc ion binding"/>
    <property type="evidence" value="ECO:0007669"/>
    <property type="project" value="InterPro"/>
</dbReference>
<dbReference type="PROSITE" id="PS00463">
    <property type="entry name" value="ZN2_CY6_FUNGAL_1"/>
    <property type="match status" value="1"/>
</dbReference>
<reference evidence="4" key="1">
    <citation type="journal article" date="2021" name="Nat. Commun.">
        <title>Genetic determinants of endophytism in the Arabidopsis root mycobiome.</title>
        <authorList>
            <person name="Mesny F."/>
            <person name="Miyauchi S."/>
            <person name="Thiergart T."/>
            <person name="Pickel B."/>
            <person name="Atanasova L."/>
            <person name="Karlsson M."/>
            <person name="Huettel B."/>
            <person name="Barry K.W."/>
            <person name="Haridas S."/>
            <person name="Chen C."/>
            <person name="Bauer D."/>
            <person name="Andreopoulos W."/>
            <person name="Pangilinan J."/>
            <person name="LaButti K."/>
            <person name="Riley R."/>
            <person name="Lipzen A."/>
            <person name="Clum A."/>
            <person name="Drula E."/>
            <person name="Henrissat B."/>
            <person name="Kohler A."/>
            <person name="Grigoriev I.V."/>
            <person name="Martin F.M."/>
            <person name="Hacquard S."/>
        </authorList>
    </citation>
    <scope>NUCLEOTIDE SEQUENCE</scope>
    <source>
        <strain evidence="4">MPI-CAGE-AT-0021</strain>
    </source>
</reference>